<dbReference type="EMBL" id="KZ819607">
    <property type="protein sequence ID" value="PWN31595.1"/>
    <property type="molecule type" value="Genomic_DNA"/>
</dbReference>
<dbReference type="InParanoid" id="A0A316V816"/>
<evidence type="ECO:0000313" key="3">
    <source>
        <dbReference type="Proteomes" id="UP000245771"/>
    </source>
</evidence>
<dbReference type="RefSeq" id="XP_025351897.1">
    <property type="nucleotide sequence ID" value="XM_025497957.1"/>
</dbReference>
<feature type="compositionally biased region" description="Basic and acidic residues" evidence="1">
    <location>
        <begin position="107"/>
        <end position="121"/>
    </location>
</feature>
<sequence length="176" mass="18901">MVILPALTVPTTSALPKDELEVKISGIARPTIPQNEKAVNLLKRGAGSPPRRMTVAEHNNHIHEGGYVFATSDGKPPNGQNKHPYVPKSKPAAAPQQQHQAPAQLPRRTEKHLPDSQKRPVEMLYGGSTKGSPARVVMKQPGGGVAPAKTPRTERVMNKVTGGLKKIGNAFSGRKH</sequence>
<evidence type="ECO:0000256" key="1">
    <source>
        <dbReference type="SAM" id="MobiDB-lite"/>
    </source>
</evidence>
<dbReference type="AlphaFoldDB" id="A0A316V816"/>
<name>A0A316V816_9BASI</name>
<organism evidence="2 3">
    <name type="scientific">Meira miltonrushii</name>
    <dbReference type="NCBI Taxonomy" id="1280837"/>
    <lineage>
        <taxon>Eukaryota</taxon>
        <taxon>Fungi</taxon>
        <taxon>Dikarya</taxon>
        <taxon>Basidiomycota</taxon>
        <taxon>Ustilaginomycotina</taxon>
        <taxon>Exobasidiomycetes</taxon>
        <taxon>Exobasidiales</taxon>
        <taxon>Brachybasidiaceae</taxon>
        <taxon>Meira</taxon>
    </lineage>
</organism>
<feature type="compositionally biased region" description="Low complexity" evidence="1">
    <location>
        <begin position="91"/>
        <end position="104"/>
    </location>
</feature>
<evidence type="ECO:0000313" key="2">
    <source>
        <dbReference type="EMBL" id="PWN31595.1"/>
    </source>
</evidence>
<dbReference type="GeneID" id="37019738"/>
<gene>
    <name evidence="2" type="ORF">FA14DRAFT_158411</name>
</gene>
<keyword evidence="3" id="KW-1185">Reference proteome</keyword>
<dbReference type="Proteomes" id="UP000245771">
    <property type="component" value="Unassembled WGS sequence"/>
</dbReference>
<reference evidence="2 3" key="1">
    <citation type="journal article" date="2018" name="Mol. Biol. Evol.">
        <title>Broad Genomic Sampling Reveals a Smut Pathogenic Ancestry of the Fungal Clade Ustilaginomycotina.</title>
        <authorList>
            <person name="Kijpornyongpan T."/>
            <person name="Mondo S.J."/>
            <person name="Barry K."/>
            <person name="Sandor L."/>
            <person name="Lee J."/>
            <person name="Lipzen A."/>
            <person name="Pangilinan J."/>
            <person name="LaButti K."/>
            <person name="Hainaut M."/>
            <person name="Henrissat B."/>
            <person name="Grigoriev I.V."/>
            <person name="Spatafora J.W."/>
            <person name="Aime M.C."/>
        </authorList>
    </citation>
    <scope>NUCLEOTIDE SEQUENCE [LARGE SCALE GENOMIC DNA]</scope>
    <source>
        <strain evidence="2 3">MCA 3882</strain>
    </source>
</reference>
<accession>A0A316V816</accession>
<feature type="region of interest" description="Disordered" evidence="1">
    <location>
        <begin position="66"/>
        <end position="151"/>
    </location>
</feature>
<proteinExistence type="predicted"/>
<protein>
    <submittedName>
        <fullName evidence="2">Uncharacterized protein</fullName>
    </submittedName>
</protein>